<sequence length="60" mass="6280">MTGMLYHQAPTPSQLGIAGIPMGTPGSADHIADVDVQLAPPDAYFANGAYRGMNSGPYMR</sequence>
<proteinExistence type="predicted"/>
<name>A0A158BP25_9BURK</name>
<comment type="caution">
    <text evidence="1">The sequence shown here is derived from an EMBL/GenBank/DDBJ whole genome shotgun (WGS) entry which is preliminary data.</text>
</comment>
<evidence type="ECO:0000313" key="2">
    <source>
        <dbReference type="Proteomes" id="UP000054851"/>
    </source>
</evidence>
<evidence type="ECO:0000313" key="1">
    <source>
        <dbReference type="EMBL" id="SAK71834.1"/>
    </source>
</evidence>
<dbReference type="EMBL" id="FCOA02000013">
    <property type="protein sequence ID" value="SAK71834.1"/>
    <property type="molecule type" value="Genomic_DNA"/>
</dbReference>
<reference evidence="1" key="1">
    <citation type="submission" date="2016-01" db="EMBL/GenBank/DDBJ databases">
        <authorList>
            <person name="Peeters C."/>
        </authorList>
    </citation>
    <scope>NUCLEOTIDE SEQUENCE</scope>
    <source>
        <strain evidence="1">LMG 29322</strain>
    </source>
</reference>
<dbReference type="Proteomes" id="UP000054851">
    <property type="component" value="Unassembled WGS sequence"/>
</dbReference>
<protein>
    <submittedName>
        <fullName evidence="1">Short-chain dehydrogenase/reductase SDR</fullName>
    </submittedName>
</protein>
<gene>
    <name evidence="1" type="ORF">AWB79_03991</name>
</gene>
<keyword evidence="2" id="KW-1185">Reference proteome</keyword>
<accession>A0A158BP25</accession>
<organism evidence="1 2">
    <name type="scientific">Caballeronia hypogeia</name>
    <dbReference type="NCBI Taxonomy" id="1777140"/>
    <lineage>
        <taxon>Bacteria</taxon>
        <taxon>Pseudomonadati</taxon>
        <taxon>Pseudomonadota</taxon>
        <taxon>Betaproteobacteria</taxon>
        <taxon>Burkholderiales</taxon>
        <taxon>Burkholderiaceae</taxon>
        <taxon>Caballeronia</taxon>
    </lineage>
</organism>
<dbReference type="STRING" id="1777140.AWB79_03991"/>
<dbReference type="AlphaFoldDB" id="A0A158BP25"/>